<dbReference type="OrthoDB" id="2016024at2759"/>
<evidence type="ECO:0000256" key="8">
    <source>
        <dbReference type="SAM" id="Phobius"/>
    </source>
</evidence>
<evidence type="ECO:0000313" key="9">
    <source>
        <dbReference type="EMBL" id="GAQ87690.1"/>
    </source>
</evidence>
<dbReference type="STRING" id="105231.A0A1Y1I9S8"/>
<dbReference type="GO" id="GO:0030145">
    <property type="term" value="F:manganese ion binding"/>
    <property type="evidence" value="ECO:0007669"/>
    <property type="project" value="InterPro"/>
</dbReference>
<keyword evidence="7" id="KW-0604">Photosystem II</keyword>
<dbReference type="HAMAP" id="MF_00717">
    <property type="entry name" value="PSII_PsbY"/>
    <property type="match status" value="2"/>
</dbReference>
<keyword evidence="4 8" id="KW-1133">Transmembrane helix</keyword>
<dbReference type="Proteomes" id="UP000054558">
    <property type="component" value="Unassembled WGS sequence"/>
</dbReference>
<feature type="transmembrane region" description="Helical" evidence="8">
    <location>
        <begin position="75"/>
        <end position="92"/>
    </location>
</feature>
<dbReference type="EMBL" id="DF237319">
    <property type="protein sequence ID" value="GAQ87690.1"/>
    <property type="molecule type" value="Genomic_DNA"/>
</dbReference>
<evidence type="ECO:0000256" key="4">
    <source>
        <dbReference type="ARBA" id="ARBA00022989"/>
    </source>
</evidence>
<feature type="transmembrane region" description="Helical" evidence="8">
    <location>
        <begin position="183"/>
        <end position="201"/>
    </location>
</feature>
<dbReference type="PANTHER" id="PTHR34790">
    <property type="entry name" value="PHOTOSYSTEM II CORE COMPLEX PROTEINS PSBY, CHLOROPLASTIC"/>
    <property type="match status" value="1"/>
</dbReference>
<evidence type="ECO:0000256" key="7">
    <source>
        <dbReference type="ARBA" id="ARBA00023276"/>
    </source>
</evidence>
<evidence type="ECO:0000256" key="6">
    <source>
        <dbReference type="ARBA" id="ARBA00023136"/>
    </source>
</evidence>
<evidence type="ECO:0000256" key="5">
    <source>
        <dbReference type="ARBA" id="ARBA00023078"/>
    </source>
</evidence>
<dbReference type="GO" id="GO:0009523">
    <property type="term" value="C:photosystem II"/>
    <property type="evidence" value="ECO:0007669"/>
    <property type="project" value="UniProtKB-KW"/>
</dbReference>
<proteinExistence type="inferred from homology"/>
<dbReference type="GO" id="GO:0009534">
    <property type="term" value="C:chloroplast thylakoid"/>
    <property type="evidence" value="ECO:0000318"/>
    <property type="project" value="GO_Central"/>
</dbReference>
<feature type="transmembrane region" description="Helical" evidence="8">
    <location>
        <begin position="146"/>
        <end position="163"/>
    </location>
</feature>
<dbReference type="GO" id="GO:0015979">
    <property type="term" value="P:photosynthesis"/>
    <property type="evidence" value="ECO:0007669"/>
    <property type="project" value="UniProtKB-KW"/>
</dbReference>
<dbReference type="InterPro" id="IPR038760">
    <property type="entry name" value="PsbY_plant"/>
</dbReference>
<evidence type="ECO:0000256" key="3">
    <source>
        <dbReference type="ARBA" id="ARBA00022692"/>
    </source>
</evidence>
<organism evidence="9 10">
    <name type="scientific">Klebsormidium nitens</name>
    <name type="common">Green alga</name>
    <name type="synonym">Ulothrix nitens</name>
    <dbReference type="NCBI Taxonomy" id="105231"/>
    <lineage>
        <taxon>Eukaryota</taxon>
        <taxon>Viridiplantae</taxon>
        <taxon>Streptophyta</taxon>
        <taxon>Klebsormidiophyceae</taxon>
        <taxon>Klebsormidiales</taxon>
        <taxon>Klebsormidiaceae</taxon>
        <taxon>Klebsormidium</taxon>
    </lineage>
</organism>
<comment type="subcellular location">
    <subcellularLocation>
        <location evidence="1">Membrane</location>
    </subcellularLocation>
</comment>
<dbReference type="OMA" id="LGWVGYN"/>
<evidence type="ECO:0000313" key="10">
    <source>
        <dbReference type="Proteomes" id="UP000054558"/>
    </source>
</evidence>
<gene>
    <name evidence="9" type="ORF">KFL_003700100</name>
</gene>
<sequence length="216" mass="22082">MAATIAASKVCFSQLALSSGAAIGASSKAAVRPVVLPRRNVSKFGVRASLETKECRAVTPAPGLNQFNKMRGAKAVVGGLGLGAAASLFAAPSADAAQEFAQLAEGADYRPLILLVVLGPAVGWVLFNILQPALNQFKKMTNKKGVIGAIGLGAVASALAGPSSADAAQEFAQLAEGTDSRPLILLLVLAPALGWVAFNILKPALRQLEQALAKNK</sequence>
<keyword evidence="10" id="KW-1185">Reference proteome</keyword>
<accession>A0A1Y1I9S8</accession>
<evidence type="ECO:0000256" key="2">
    <source>
        <dbReference type="ARBA" id="ARBA00022531"/>
    </source>
</evidence>
<keyword evidence="6 8" id="KW-0472">Membrane</keyword>
<evidence type="ECO:0000256" key="1">
    <source>
        <dbReference type="ARBA" id="ARBA00004370"/>
    </source>
</evidence>
<reference evidence="9 10" key="1">
    <citation type="journal article" date="2014" name="Nat. Commun.">
        <title>Klebsormidium flaccidum genome reveals primary factors for plant terrestrial adaptation.</title>
        <authorList>
            <person name="Hori K."/>
            <person name="Maruyama F."/>
            <person name="Fujisawa T."/>
            <person name="Togashi T."/>
            <person name="Yamamoto N."/>
            <person name="Seo M."/>
            <person name="Sato S."/>
            <person name="Yamada T."/>
            <person name="Mori H."/>
            <person name="Tajima N."/>
            <person name="Moriyama T."/>
            <person name="Ikeuchi M."/>
            <person name="Watanabe M."/>
            <person name="Wada H."/>
            <person name="Kobayashi K."/>
            <person name="Saito M."/>
            <person name="Masuda T."/>
            <person name="Sasaki-Sekimoto Y."/>
            <person name="Mashiguchi K."/>
            <person name="Awai K."/>
            <person name="Shimojima M."/>
            <person name="Masuda S."/>
            <person name="Iwai M."/>
            <person name="Nobusawa T."/>
            <person name="Narise T."/>
            <person name="Kondo S."/>
            <person name="Saito H."/>
            <person name="Sato R."/>
            <person name="Murakawa M."/>
            <person name="Ihara Y."/>
            <person name="Oshima-Yamada Y."/>
            <person name="Ohtaka K."/>
            <person name="Satoh M."/>
            <person name="Sonobe K."/>
            <person name="Ishii M."/>
            <person name="Ohtani R."/>
            <person name="Kanamori-Sato M."/>
            <person name="Honoki R."/>
            <person name="Miyazaki D."/>
            <person name="Mochizuki H."/>
            <person name="Umetsu J."/>
            <person name="Higashi K."/>
            <person name="Shibata D."/>
            <person name="Kamiya Y."/>
            <person name="Sato N."/>
            <person name="Nakamura Y."/>
            <person name="Tabata S."/>
            <person name="Ida S."/>
            <person name="Kurokawa K."/>
            <person name="Ohta H."/>
        </authorList>
    </citation>
    <scope>NUCLEOTIDE SEQUENCE [LARGE SCALE GENOMIC DNA]</scope>
    <source>
        <strain evidence="9 10">NIES-2285</strain>
    </source>
</reference>
<dbReference type="Pfam" id="PF06298">
    <property type="entry name" value="PsbY"/>
    <property type="match status" value="2"/>
</dbReference>
<dbReference type="PANTHER" id="PTHR34790:SF1">
    <property type="entry name" value="PHOTOSYSTEM II CORE COMPLEX PROTEINS PSBY, CHLOROPLASTIC"/>
    <property type="match status" value="1"/>
</dbReference>
<keyword evidence="2" id="KW-0602">Photosynthesis</keyword>
<feature type="transmembrane region" description="Helical" evidence="8">
    <location>
        <begin position="112"/>
        <end position="134"/>
    </location>
</feature>
<dbReference type="GO" id="GO:0045454">
    <property type="term" value="P:cell redox homeostasis"/>
    <property type="evidence" value="ECO:0000318"/>
    <property type="project" value="GO_Central"/>
</dbReference>
<keyword evidence="3 8" id="KW-0812">Transmembrane</keyword>
<dbReference type="InterPro" id="IPR009388">
    <property type="entry name" value="PSII_PsbY"/>
</dbReference>
<protein>
    <submittedName>
        <fullName evidence="9">Photosystem II ycf32</fullName>
    </submittedName>
</protein>
<name>A0A1Y1I9S8_KLENI</name>
<keyword evidence="5" id="KW-0793">Thylakoid</keyword>
<dbReference type="AlphaFoldDB" id="A0A1Y1I9S8"/>